<evidence type="ECO:0000256" key="6">
    <source>
        <dbReference type="SAM" id="Phobius"/>
    </source>
</evidence>
<dbReference type="SUPFAM" id="SSF103473">
    <property type="entry name" value="MFS general substrate transporter"/>
    <property type="match status" value="1"/>
</dbReference>
<dbReference type="RefSeq" id="WP_200245104.1">
    <property type="nucleotide sequence ID" value="NZ_JAENHK010000008.1"/>
</dbReference>
<feature type="transmembrane region" description="Helical" evidence="6">
    <location>
        <begin position="224"/>
        <end position="245"/>
    </location>
</feature>
<dbReference type="Pfam" id="PF07690">
    <property type="entry name" value="MFS_1"/>
    <property type="match status" value="1"/>
</dbReference>
<dbReference type="PROSITE" id="PS50850">
    <property type="entry name" value="MFS"/>
    <property type="match status" value="1"/>
</dbReference>
<dbReference type="Proteomes" id="UP000628669">
    <property type="component" value="Unassembled WGS sequence"/>
</dbReference>
<organism evidence="8 9">
    <name type="scientific">Chryseobacterium paridis</name>
    <dbReference type="NCBI Taxonomy" id="2800328"/>
    <lineage>
        <taxon>Bacteria</taxon>
        <taxon>Pseudomonadati</taxon>
        <taxon>Bacteroidota</taxon>
        <taxon>Flavobacteriia</taxon>
        <taxon>Flavobacteriales</taxon>
        <taxon>Weeksellaceae</taxon>
        <taxon>Chryseobacterium group</taxon>
        <taxon>Chryseobacterium</taxon>
    </lineage>
</organism>
<evidence type="ECO:0000256" key="1">
    <source>
        <dbReference type="ARBA" id="ARBA00004651"/>
    </source>
</evidence>
<feature type="transmembrane region" description="Helical" evidence="6">
    <location>
        <begin position="347"/>
        <end position="369"/>
    </location>
</feature>
<comment type="subcellular location">
    <subcellularLocation>
        <location evidence="1">Cell membrane</location>
        <topology evidence="1">Multi-pass membrane protein</topology>
    </subcellularLocation>
</comment>
<dbReference type="Gene3D" id="1.20.1250.20">
    <property type="entry name" value="MFS general substrate transporter like domains"/>
    <property type="match status" value="1"/>
</dbReference>
<evidence type="ECO:0000256" key="5">
    <source>
        <dbReference type="ARBA" id="ARBA00023136"/>
    </source>
</evidence>
<keyword evidence="3 6" id="KW-0812">Transmembrane</keyword>
<reference evidence="9" key="1">
    <citation type="submission" date="2021-01" db="EMBL/GenBank/DDBJ databases">
        <title>Genome public.</title>
        <authorList>
            <person name="Liu C."/>
            <person name="Sun Q."/>
        </authorList>
    </citation>
    <scope>NUCLEOTIDE SEQUENCE [LARGE SCALE GENOMIC DNA]</scope>
    <source>
        <strain evidence="9">YIM B02567</strain>
    </source>
</reference>
<accession>A0ABS1FTT2</accession>
<evidence type="ECO:0000313" key="8">
    <source>
        <dbReference type="EMBL" id="MBK1895820.1"/>
    </source>
</evidence>
<evidence type="ECO:0000256" key="4">
    <source>
        <dbReference type="ARBA" id="ARBA00022989"/>
    </source>
</evidence>
<feature type="transmembrane region" description="Helical" evidence="6">
    <location>
        <begin position="169"/>
        <end position="188"/>
    </location>
</feature>
<dbReference type="InterPro" id="IPR036259">
    <property type="entry name" value="MFS_trans_sf"/>
</dbReference>
<keyword evidence="9" id="KW-1185">Reference proteome</keyword>
<sequence length="404" mass="43676">MDNHWKRRFIFLWTGQFFSLISSSAVGFAIIIWLSLQTGSAEVLAYAAIAGLLPQALIGPFAGVYVDRWDRKKTMIFADGFVAFCTLVMSISFYLGYENLQLVYIILGLRSVGSAFHMPAMQATIPLLAPRSELLRIAGINQIIKSVSNIAGPALGALAVGLLSIGNVLLLDIAGAALAISSLLFISIPSPQKEHTRTSDVFQVWKDMKGGFHEVIKNKGLTYLFLYSIIAGFCIMPISVLFPLMTIEHFHGGKFEMSIVETTWGIGALVGGGMLGIWKPSIRKVVIVNLSHILIGIAFLWSGLLSPGSFVFFVLLTGLGGIAASFYSAGFTAIVQEEVHSSLLGRVFSMYFSIEVLPTVVGLICTGFVADSIGVNVTFVILGSIIFLVGIVSFMTPSLMNLKK</sequence>
<feature type="transmembrane region" description="Helical" evidence="6">
    <location>
        <begin position="43"/>
        <end position="64"/>
    </location>
</feature>
<feature type="domain" description="Major facilitator superfamily (MFS) profile" evidence="7">
    <location>
        <begin position="220"/>
        <end position="404"/>
    </location>
</feature>
<feature type="transmembrane region" description="Helical" evidence="6">
    <location>
        <begin position="285"/>
        <end position="304"/>
    </location>
</feature>
<evidence type="ECO:0000256" key="3">
    <source>
        <dbReference type="ARBA" id="ARBA00022692"/>
    </source>
</evidence>
<dbReference type="InterPro" id="IPR011701">
    <property type="entry name" value="MFS"/>
</dbReference>
<dbReference type="CDD" id="cd06173">
    <property type="entry name" value="MFS_MefA_like"/>
    <property type="match status" value="1"/>
</dbReference>
<evidence type="ECO:0000313" key="9">
    <source>
        <dbReference type="Proteomes" id="UP000628669"/>
    </source>
</evidence>
<dbReference type="PANTHER" id="PTHR23513">
    <property type="entry name" value="INTEGRAL MEMBRANE EFFLUX PROTEIN-RELATED"/>
    <property type="match status" value="1"/>
</dbReference>
<evidence type="ECO:0000259" key="7">
    <source>
        <dbReference type="PROSITE" id="PS50850"/>
    </source>
</evidence>
<feature type="transmembrane region" description="Helical" evidence="6">
    <location>
        <begin position="12"/>
        <end position="37"/>
    </location>
</feature>
<proteinExistence type="predicted"/>
<protein>
    <submittedName>
        <fullName evidence="8">MFS transporter</fullName>
    </submittedName>
</protein>
<feature type="transmembrane region" description="Helical" evidence="6">
    <location>
        <begin position="76"/>
        <end position="96"/>
    </location>
</feature>
<feature type="transmembrane region" description="Helical" evidence="6">
    <location>
        <begin position="310"/>
        <end position="335"/>
    </location>
</feature>
<evidence type="ECO:0000256" key="2">
    <source>
        <dbReference type="ARBA" id="ARBA00022475"/>
    </source>
</evidence>
<keyword evidence="5 6" id="KW-0472">Membrane</keyword>
<gene>
    <name evidence="8" type="ORF">JHL15_08675</name>
</gene>
<keyword evidence="2" id="KW-1003">Cell membrane</keyword>
<name>A0ABS1FTT2_9FLAO</name>
<feature type="transmembrane region" description="Helical" evidence="6">
    <location>
        <begin position="257"/>
        <end position="278"/>
    </location>
</feature>
<comment type="caution">
    <text evidence="8">The sequence shown here is derived from an EMBL/GenBank/DDBJ whole genome shotgun (WGS) entry which is preliminary data.</text>
</comment>
<dbReference type="InterPro" id="IPR020846">
    <property type="entry name" value="MFS_dom"/>
</dbReference>
<dbReference type="EMBL" id="JAENHK010000008">
    <property type="protein sequence ID" value="MBK1895820.1"/>
    <property type="molecule type" value="Genomic_DNA"/>
</dbReference>
<dbReference type="PANTHER" id="PTHR23513:SF6">
    <property type="entry name" value="MAJOR FACILITATOR SUPERFAMILY ASSOCIATED DOMAIN-CONTAINING PROTEIN"/>
    <property type="match status" value="1"/>
</dbReference>
<keyword evidence="4 6" id="KW-1133">Transmembrane helix</keyword>
<feature type="transmembrane region" description="Helical" evidence="6">
    <location>
        <begin position="375"/>
        <end position="395"/>
    </location>
</feature>